<dbReference type="SMART" id="SM00042">
    <property type="entry name" value="CUB"/>
    <property type="match status" value="1"/>
</dbReference>
<dbReference type="InterPro" id="IPR001506">
    <property type="entry name" value="Peptidase_M12A"/>
</dbReference>
<keyword evidence="10 15" id="KW-0482">Metalloprotease</keyword>
<evidence type="ECO:0000256" key="18">
    <source>
        <dbReference type="SAM" id="MobiDB-lite"/>
    </source>
</evidence>
<dbReference type="STRING" id="1561998.A0A1I7UPV2"/>
<dbReference type="SMART" id="SM00209">
    <property type="entry name" value="TSP1"/>
    <property type="match status" value="1"/>
</dbReference>
<evidence type="ECO:0000256" key="4">
    <source>
        <dbReference type="ARBA" id="ARBA00022670"/>
    </source>
</evidence>
<dbReference type="InterPro" id="IPR024079">
    <property type="entry name" value="MetalloPept_cat_dom_sf"/>
</dbReference>
<comment type="caution">
    <text evidence="14">Lacks conserved residue(s) required for the propagation of feature annotation.</text>
</comment>
<dbReference type="PROSITE" id="PS01180">
    <property type="entry name" value="CUB"/>
    <property type="match status" value="1"/>
</dbReference>
<dbReference type="Gene3D" id="3.40.390.10">
    <property type="entry name" value="Collagenase (Catalytic Domain)"/>
    <property type="match status" value="1"/>
</dbReference>
<dbReference type="Gene3D" id="2.60.120.290">
    <property type="entry name" value="Spermadhesin, CUB domain"/>
    <property type="match status" value="1"/>
</dbReference>
<feature type="coiled-coil region" evidence="17">
    <location>
        <begin position="92"/>
        <end position="224"/>
    </location>
</feature>
<dbReference type="Gene3D" id="2.20.100.10">
    <property type="entry name" value="Thrombospondin type-1 (TSP1) repeat"/>
    <property type="match status" value="1"/>
</dbReference>
<dbReference type="InterPro" id="IPR000884">
    <property type="entry name" value="TSP1_rpt"/>
</dbReference>
<keyword evidence="9 15" id="KW-0862">Zinc</keyword>
<dbReference type="EC" id="3.4.24.-" evidence="16"/>
<feature type="active site" evidence="15">
    <location>
        <position position="357"/>
    </location>
</feature>
<feature type="domain" description="Peptidase M12A" evidence="20">
    <location>
        <begin position="262"/>
        <end position="461"/>
    </location>
</feature>
<evidence type="ECO:0000256" key="2">
    <source>
        <dbReference type="ARBA" id="ARBA00022525"/>
    </source>
</evidence>
<dbReference type="AlphaFoldDB" id="A0A1I7UPV2"/>
<dbReference type="InterPro" id="IPR006026">
    <property type="entry name" value="Peptidase_Metallo"/>
</dbReference>
<evidence type="ECO:0000259" key="20">
    <source>
        <dbReference type="PROSITE" id="PS51864"/>
    </source>
</evidence>
<dbReference type="eggNOG" id="KOG3714">
    <property type="taxonomic scope" value="Eukaryota"/>
</dbReference>
<keyword evidence="2" id="KW-0964">Secreted</keyword>
<feature type="binding site" evidence="15">
    <location>
        <position position="366"/>
    </location>
    <ligand>
        <name>Zn(2+)</name>
        <dbReference type="ChEBI" id="CHEBI:29105"/>
        <note>catalytic</note>
    </ligand>
</feature>
<keyword evidence="17" id="KW-0175">Coiled coil</keyword>
<dbReference type="Pfam" id="PF00431">
    <property type="entry name" value="CUB"/>
    <property type="match status" value="1"/>
</dbReference>
<evidence type="ECO:0000256" key="5">
    <source>
        <dbReference type="ARBA" id="ARBA00022685"/>
    </source>
</evidence>
<evidence type="ECO:0000256" key="7">
    <source>
        <dbReference type="ARBA" id="ARBA00022729"/>
    </source>
</evidence>
<dbReference type="FunFam" id="3.40.390.10:FF:000083">
    <property type="entry name" value="Zinc metalloproteinase"/>
    <property type="match status" value="1"/>
</dbReference>
<keyword evidence="5" id="KW-0165">Cleavage on pair of basic residues</keyword>
<feature type="binding site" evidence="15">
    <location>
        <position position="356"/>
    </location>
    <ligand>
        <name>Zn(2+)</name>
        <dbReference type="ChEBI" id="CHEBI:29105"/>
        <note>catalytic</note>
    </ligand>
</feature>
<dbReference type="GO" id="GO:0004222">
    <property type="term" value="F:metalloendopeptidase activity"/>
    <property type="evidence" value="ECO:0007669"/>
    <property type="project" value="UniProtKB-UniRule"/>
</dbReference>
<dbReference type="SUPFAM" id="SSF55486">
    <property type="entry name" value="Metalloproteases ('zincins'), catalytic domain"/>
    <property type="match status" value="1"/>
</dbReference>
<dbReference type="InterPro" id="IPR036383">
    <property type="entry name" value="TSP1_rpt_sf"/>
</dbReference>
<dbReference type="InterPro" id="IPR034035">
    <property type="entry name" value="Astacin-like_dom"/>
</dbReference>
<dbReference type="Pfam" id="PF01400">
    <property type="entry name" value="Astacin"/>
    <property type="match status" value="1"/>
</dbReference>
<evidence type="ECO:0000256" key="3">
    <source>
        <dbReference type="ARBA" id="ARBA00022536"/>
    </source>
</evidence>
<keyword evidence="12" id="KW-1015">Disulfide bond</keyword>
<evidence type="ECO:0000313" key="21">
    <source>
        <dbReference type="Proteomes" id="UP000095282"/>
    </source>
</evidence>
<keyword evidence="7" id="KW-0732">Signal</keyword>
<evidence type="ECO:0000256" key="8">
    <source>
        <dbReference type="ARBA" id="ARBA00022801"/>
    </source>
</evidence>
<evidence type="ECO:0000256" key="16">
    <source>
        <dbReference type="RuleBase" id="RU361183"/>
    </source>
</evidence>
<dbReference type="PANTHER" id="PTHR10127">
    <property type="entry name" value="DISCOIDIN, CUB, EGF, LAMININ , AND ZINC METALLOPROTEASE DOMAIN CONTAINING"/>
    <property type="match status" value="1"/>
</dbReference>
<dbReference type="GO" id="GO:0008270">
    <property type="term" value="F:zinc ion binding"/>
    <property type="evidence" value="ECO:0007669"/>
    <property type="project" value="UniProtKB-UniRule"/>
</dbReference>
<feature type="binding site" evidence="15">
    <location>
        <position position="360"/>
    </location>
    <ligand>
        <name>Zn(2+)</name>
        <dbReference type="ChEBI" id="CHEBI:29105"/>
        <note>catalytic</note>
    </ligand>
</feature>
<proteinExistence type="predicted"/>
<dbReference type="GO" id="GO:0006508">
    <property type="term" value="P:proteolysis"/>
    <property type="evidence" value="ECO:0007669"/>
    <property type="project" value="UniProtKB-KW"/>
</dbReference>
<dbReference type="GO" id="GO:0005576">
    <property type="term" value="C:extracellular region"/>
    <property type="evidence" value="ECO:0007669"/>
    <property type="project" value="UniProtKB-SubCell"/>
</dbReference>
<dbReference type="PANTHER" id="PTHR10127:SF810">
    <property type="entry name" value="ZINC METALLOPROTEINASE NAS-38"/>
    <property type="match status" value="1"/>
</dbReference>
<evidence type="ECO:0000259" key="19">
    <source>
        <dbReference type="PROSITE" id="PS01180"/>
    </source>
</evidence>
<evidence type="ECO:0000256" key="11">
    <source>
        <dbReference type="ARBA" id="ARBA00023145"/>
    </source>
</evidence>
<dbReference type="CDD" id="cd04280">
    <property type="entry name" value="ZnMc_astacin_like"/>
    <property type="match status" value="1"/>
</dbReference>
<dbReference type="SUPFAM" id="SSF49854">
    <property type="entry name" value="Spermadhesin, CUB domain"/>
    <property type="match status" value="1"/>
</dbReference>
<keyword evidence="13" id="KW-0325">Glycoprotein</keyword>
<keyword evidence="21" id="KW-1185">Reference proteome</keyword>
<evidence type="ECO:0000313" key="22">
    <source>
        <dbReference type="WBParaSite" id="Csp11.Scaffold630.g18150.t2"/>
    </source>
</evidence>
<evidence type="ECO:0000256" key="14">
    <source>
        <dbReference type="PROSITE-ProRule" id="PRU00059"/>
    </source>
</evidence>
<keyword evidence="6 15" id="KW-0479">Metal-binding</keyword>
<dbReference type="InterPro" id="IPR035914">
    <property type="entry name" value="Sperma_CUB_dom_sf"/>
</dbReference>
<feature type="region of interest" description="Disordered" evidence="18">
    <location>
        <begin position="676"/>
        <end position="715"/>
    </location>
</feature>
<evidence type="ECO:0000256" key="12">
    <source>
        <dbReference type="ARBA" id="ARBA00023157"/>
    </source>
</evidence>
<dbReference type="FunFam" id="2.60.120.290:FF:000059">
    <property type="entry name" value="Zinc metalloproteinase"/>
    <property type="match status" value="1"/>
</dbReference>
<dbReference type="PROSITE" id="PS51864">
    <property type="entry name" value="ASTACIN"/>
    <property type="match status" value="1"/>
</dbReference>
<dbReference type="CDD" id="cd00041">
    <property type="entry name" value="CUB"/>
    <property type="match status" value="1"/>
</dbReference>
<evidence type="ECO:0000256" key="13">
    <source>
        <dbReference type="ARBA" id="ARBA00023180"/>
    </source>
</evidence>
<dbReference type="WBParaSite" id="Csp11.Scaffold630.g18150.t2">
    <property type="protein sequence ID" value="Csp11.Scaffold630.g18150.t2"/>
    <property type="gene ID" value="Csp11.Scaffold630.g18150"/>
</dbReference>
<evidence type="ECO:0000256" key="6">
    <source>
        <dbReference type="ARBA" id="ARBA00022723"/>
    </source>
</evidence>
<evidence type="ECO:0000256" key="1">
    <source>
        <dbReference type="ARBA" id="ARBA00004613"/>
    </source>
</evidence>
<feature type="compositionally biased region" description="Low complexity" evidence="18">
    <location>
        <begin position="688"/>
        <end position="715"/>
    </location>
</feature>
<dbReference type="Proteomes" id="UP000095282">
    <property type="component" value="Unplaced"/>
</dbReference>
<evidence type="ECO:0000256" key="9">
    <source>
        <dbReference type="ARBA" id="ARBA00022833"/>
    </source>
</evidence>
<keyword evidence="4 15" id="KW-0645">Protease</keyword>
<dbReference type="SMART" id="SM00235">
    <property type="entry name" value="ZnMc"/>
    <property type="match status" value="1"/>
</dbReference>
<comment type="cofactor">
    <cofactor evidence="15 16">
        <name>Zn(2+)</name>
        <dbReference type="ChEBI" id="CHEBI:29105"/>
    </cofactor>
    <text evidence="15 16">Binds 1 zinc ion per subunit.</text>
</comment>
<dbReference type="InterPro" id="IPR000859">
    <property type="entry name" value="CUB_dom"/>
</dbReference>
<name>A0A1I7UPV2_9PELO</name>
<keyword evidence="11" id="KW-0865">Zymogen</keyword>
<sequence>MDEVNTDFPKTSVSPQLLRALVTNRGGRARRFPRPPPPVVENQMYSATSSSTSNISLLPFPVSERDEAEEFEFVKKKLQEELQINDNQKFTINAKNLKIEQLKSENESLKKEISQINLSISNNDSKNEENIRKLKRLELENETKDTELETLNEKIRMLEMELDETTQELVKSEASEIEKTEELKMEKQKLEEENNTLRMLNTEMNEENETLKMLNTELIAENQKHPDPEVQLDGELADTTCSICTEEMRLRKCTPCRRRYHKSIGRTPLYKKWDSRGPISFDYAESIPFQTRQKIRSAMLLWQQHTCIRFEEGGPNVDRLEFFDGGGCSSFVGRVGGTQGISISTPGCDVVGIISHEIGHSLGIFHEQARPDQERHIAINYNNIPLSRWNNFQAVGDNHAETYNLPYDTGSVMHYGPYGFASDPYTPTIRTLERVQQSTIGQRAGPSFLDYQAINMAYGCTESCPDLPCLRNGYPHPNNCSTCACPEGLAGRFCEQVYPSNAQCGGVIFATKEVKYISTPNYPDKFPVNTECNWIIAAPIEGRVFMEFEGDFDFLCEDTCDKAYVEVKYHSDKRLTGARFCCSLLPKNRFISFKNEMIIIMRGYRSSGAGFKAKFWSNLGEPEGVITPMPPTTAPVPEIVEVTGELELESTEAPTTISTTTFPRRTSKKHFFTRKPITVPFTPPTTPTAPTTTVTTTQSTTTTQTTTTTISTTPTQPTFVTGETEITTAGTAATLFPTLSTLIPINPLAGVLPSTQAPDIINSVLECGCGAWSEWQGDCSQECGGCGHRIRKRECKKEACRKEEKRPCNFSACPDGTNFLINNAEFHILWRGCCVGLFRSGDQCSALETESNPFFKIINSLLNIQDAKKNETLIAKRLMRGEH</sequence>
<comment type="subcellular location">
    <subcellularLocation>
        <location evidence="1">Secreted</location>
    </subcellularLocation>
</comment>
<keyword evidence="8 15" id="KW-0378">Hydrolase</keyword>
<organism evidence="21 22">
    <name type="scientific">Caenorhabditis tropicalis</name>
    <dbReference type="NCBI Taxonomy" id="1561998"/>
    <lineage>
        <taxon>Eukaryota</taxon>
        <taxon>Metazoa</taxon>
        <taxon>Ecdysozoa</taxon>
        <taxon>Nematoda</taxon>
        <taxon>Chromadorea</taxon>
        <taxon>Rhabditida</taxon>
        <taxon>Rhabditina</taxon>
        <taxon>Rhabditomorpha</taxon>
        <taxon>Rhabditoidea</taxon>
        <taxon>Rhabditidae</taxon>
        <taxon>Peloderinae</taxon>
        <taxon>Caenorhabditis</taxon>
    </lineage>
</organism>
<reference evidence="22" key="1">
    <citation type="submission" date="2016-11" db="UniProtKB">
        <authorList>
            <consortium name="WormBaseParasite"/>
        </authorList>
    </citation>
    <scope>IDENTIFICATION</scope>
</reference>
<evidence type="ECO:0000256" key="17">
    <source>
        <dbReference type="SAM" id="Coils"/>
    </source>
</evidence>
<dbReference type="PROSITE" id="PS50092">
    <property type="entry name" value="TSP1"/>
    <property type="match status" value="1"/>
</dbReference>
<feature type="domain" description="CUB" evidence="19">
    <location>
        <begin position="504"/>
        <end position="618"/>
    </location>
</feature>
<evidence type="ECO:0000256" key="15">
    <source>
        <dbReference type="PROSITE-ProRule" id="PRU01211"/>
    </source>
</evidence>
<evidence type="ECO:0000256" key="10">
    <source>
        <dbReference type="ARBA" id="ARBA00023049"/>
    </source>
</evidence>
<accession>A0A1I7UPV2</accession>
<protein>
    <recommendedName>
        <fullName evidence="16">Metalloendopeptidase</fullName>
        <ecNumber evidence="16">3.4.24.-</ecNumber>
    </recommendedName>
</protein>
<dbReference type="PRINTS" id="PR00480">
    <property type="entry name" value="ASTACIN"/>
</dbReference>
<keyword evidence="3" id="KW-0245">EGF-like domain</keyword>